<dbReference type="PANTHER" id="PTHR37735:SF1">
    <property type="entry name" value="OS08G0567000 PROTEIN"/>
    <property type="match status" value="1"/>
</dbReference>
<evidence type="ECO:0000313" key="2">
    <source>
        <dbReference type="EMBL" id="WOL07034.1"/>
    </source>
</evidence>
<proteinExistence type="predicted"/>
<dbReference type="Pfam" id="PF25070">
    <property type="entry name" value="DUF7794"/>
    <property type="match status" value="1"/>
</dbReference>
<accession>A0AAQ3QDL2</accession>
<feature type="domain" description="DUF7794" evidence="1">
    <location>
        <begin position="4"/>
        <end position="89"/>
    </location>
</feature>
<name>A0AAQ3QDL2_9LILI</name>
<dbReference type="AlphaFoldDB" id="A0AAQ3QDL2"/>
<protein>
    <recommendedName>
        <fullName evidence="1">DUF7794 domain-containing protein</fullName>
    </recommendedName>
</protein>
<reference evidence="2 3" key="1">
    <citation type="submission" date="2023-10" db="EMBL/GenBank/DDBJ databases">
        <title>Chromosome-scale genome assembly provides insights into flower coloration mechanisms of Canna indica.</title>
        <authorList>
            <person name="Li C."/>
        </authorList>
    </citation>
    <scope>NUCLEOTIDE SEQUENCE [LARGE SCALE GENOMIC DNA]</scope>
    <source>
        <tissue evidence="2">Flower</tissue>
    </source>
</reference>
<organism evidence="2 3">
    <name type="scientific">Canna indica</name>
    <name type="common">Indian-shot</name>
    <dbReference type="NCBI Taxonomy" id="4628"/>
    <lineage>
        <taxon>Eukaryota</taxon>
        <taxon>Viridiplantae</taxon>
        <taxon>Streptophyta</taxon>
        <taxon>Embryophyta</taxon>
        <taxon>Tracheophyta</taxon>
        <taxon>Spermatophyta</taxon>
        <taxon>Magnoliopsida</taxon>
        <taxon>Liliopsida</taxon>
        <taxon>Zingiberales</taxon>
        <taxon>Cannaceae</taxon>
        <taxon>Canna</taxon>
    </lineage>
</organism>
<evidence type="ECO:0000313" key="3">
    <source>
        <dbReference type="Proteomes" id="UP001327560"/>
    </source>
</evidence>
<dbReference type="GO" id="GO:0012505">
    <property type="term" value="C:endomembrane system"/>
    <property type="evidence" value="ECO:0007669"/>
    <property type="project" value="TreeGrafter"/>
</dbReference>
<keyword evidence="3" id="KW-1185">Reference proteome</keyword>
<dbReference type="InterPro" id="IPR056696">
    <property type="entry name" value="DUF7794"/>
</dbReference>
<dbReference type="EMBL" id="CP136894">
    <property type="protein sequence ID" value="WOL07034.1"/>
    <property type="molecule type" value="Genomic_DNA"/>
</dbReference>
<evidence type="ECO:0000259" key="1">
    <source>
        <dbReference type="Pfam" id="PF25070"/>
    </source>
</evidence>
<dbReference type="Proteomes" id="UP001327560">
    <property type="component" value="Chromosome 5"/>
</dbReference>
<dbReference type="PANTHER" id="PTHR37735">
    <property type="entry name" value="OS08G0567000 PROTEIN"/>
    <property type="match status" value="1"/>
</dbReference>
<sequence>MLNLQFASSLISLVRNVNKAVKIHEDLSENSIIPSEIMTGHFTGIEALKEEYGWGDVAHQGVELQTTLKLFYMLQVAYEKIVGVVILNKELPQNQE</sequence>
<gene>
    <name evidence="2" type="ORF">Cni_G15769</name>
</gene>